<gene>
    <name evidence="1" type="ORF">M413DRAFT_140934</name>
</gene>
<reference evidence="1 2" key="1">
    <citation type="submission" date="2014-04" db="EMBL/GenBank/DDBJ databases">
        <authorList>
            <consortium name="DOE Joint Genome Institute"/>
            <person name="Kuo A."/>
            <person name="Gay G."/>
            <person name="Dore J."/>
            <person name="Kohler A."/>
            <person name="Nagy L.G."/>
            <person name="Floudas D."/>
            <person name="Copeland A."/>
            <person name="Barry K.W."/>
            <person name="Cichocki N."/>
            <person name="Veneault-Fourrey C."/>
            <person name="LaButti K."/>
            <person name="Lindquist E.A."/>
            <person name="Lipzen A."/>
            <person name="Lundell T."/>
            <person name="Morin E."/>
            <person name="Murat C."/>
            <person name="Sun H."/>
            <person name="Tunlid A."/>
            <person name="Henrissat B."/>
            <person name="Grigoriev I.V."/>
            <person name="Hibbett D.S."/>
            <person name="Martin F."/>
            <person name="Nordberg H.P."/>
            <person name="Cantor M.N."/>
            <person name="Hua S.X."/>
        </authorList>
    </citation>
    <scope>NUCLEOTIDE SEQUENCE [LARGE SCALE GENOMIC DNA]</scope>
    <source>
        <strain evidence="2">h7</strain>
    </source>
</reference>
<dbReference type="AlphaFoldDB" id="A0A0C2YLL5"/>
<protein>
    <submittedName>
        <fullName evidence="1">Uncharacterized protein</fullName>
    </submittedName>
</protein>
<keyword evidence="2" id="KW-1185">Reference proteome</keyword>
<evidence type="ECO:0000313" key="1">
    <source>
        <dbReference type="EMBL" id="KIM41922.1"/>
    </source>
</evidence>
<name>A0A0C2YLL5_HEBCY</name>
<dbReference type="Proteomes" id="UP000053424">
    <property type="component" value="Unassembled WGS sequence"/>
</dbReference>
<evidence type="ECO:0000313" key="2">
    <source>
        <dbReference type="Proteomes" id="UP000053424"/>
    </source>
</evidence>
<accession>A0A0C2YLL5</accession>
<proteinExistence type="predicted"/>
<sequence>MFYYNAIFSSLFGLLKSRPITCRHRYALSLLDFSLDRIFGSCSLDHAFRQLFVKVMLGIFLFCQHCIEPGKYLGICIHPPVRLERQPHVCFCFPTHSASITSCSNTYRVQYPRFPVDVSRSSQ</sequence>
<reference evidence="2" key="2">
    <citation type="submission" date="2015-01" db="EMBL/GenBank/DDBJ databases">
        <title>Evolutionary Origins and Diversification of the Mycorrhizal Mutualists.</title>
        <authorList>
            <consortium name="DOE Joint Genome Institute"/>
            <consortium name="Mycorrhizal Genomics Consortium"/>
            <person name="Kohler A."/>
            <person name="Kuo A."/>
            <person name="Nagy L.G."/>
            <person name="Floudas D."/>
            <person name="Copeland A."/>
            <person name="Barry K.W."/>
            <person name="Cichocki N."/>
            <person name="Veneault-Fourrey C."/>
            <person name="LaButti K."/>
            <person name="Lindquist E.A."/>
            <person name="Lipzen A."/>
            <person name="Lundell T."/>
            <person name="Morin E."/>
            <person name="Murat C."/>
            <person name="Riley R."/>
            <person name="Ohm R."/>
            <person name="Sun H."/>
            <person name="Tunlid A."/>
            <person name="Henrissat B."/>
            <person name="Grigoriev I.V."/>
            <person name="Hibbett D.S."/>
            <person name="Martin F."/>
        </authorList>
    </citation>
    <scope>NUCLEOTIDE SEQUENCE [LARGE SCALE GENOMIC DNA]</scope>
    <source>
        <strain evidence="2">h7</strain>
    </source>
</reference>
<organism evidence="1 2">
    <name type="scientific">Hebeloma cylindrosporum</name>
    <dbReference type="NCBI Taxonomy" id="76867"/>
    <lineage>
        <taxon>Eukaryota</taxon>
        <taxon>Fungi</taxon>
        <taxon>Dikarya</taxon>
        <taxon>Basidiomycota</taxon>
        <taxon>Agaricomycotina</taxon>
        <taxon>Agaricomycetes</taxon>
        <taxon>Agaricomycetidae</taxon>
        <taxon>Agaricales</taxon>
        <taxon>Agaricineae</taxon>
        <taxon>Hymenogastraceae</taxon>
        <taxon>Hebeloma</taxon>
    </lineage>
</organism>
<dbReference type="EMBL" id="KN831779">
    <property type="protein sequence ID" value="KIM41922.1"/>
    <property type="molecule type" value="Genomic_DNA"/>
</dbReference>
<dbReference type="HOGENOM" id="CLU_2015546_0_0_1"/>